<dbReference type="AlphaFoldDB" id="A0A497YAK6"/>
<name>A0A497YAK6_9SPHI</name>
<evidence type="ECO:0000313" key="4">
    <source>
        <dbReference type="EMBL" id="RLJ80245.1"/>
    </source>
</evidence>
<dbReference type="InterPro" id="IPR012373">
    <property type="entry name" value="Ferrdict_sens_TM"/>
</dbReference>
<evidence type="ECO:0000256" key="1">
    <source>
        <dbReference type="SAM" id="Phobius"/>
    </source>
</evidence>
<dbReference type="InterPro" id="IPR006860">
    <property type="entry name" value="FecR"/>
</dbReference>
<evidence type="ECO:0000313" key="6">
    <source>
        <dbReference type="Proteomes" id="UP000273898"/>
    </source>
</evidence>
<dbReference type="RefSeq" id="WP_121282853.1">
    <property type="nucleotide sequence ID" value="NZ_RCCK01000010.1"/>
</dbReference>
<dbReference type="OrthoDB" id="1099963at2"/>
<dbReference type="PANTHER" id="PTHR30273">
    <property type="entry name" value="PERIPLASMIC SIGNAL SENSOR AND SIGMA FACTOR ACTIVATOR FECR-RELATED"/>
    <property type="match status" value="1"/>
</dbReference>
<keyword evidence="1" id="KW-0812">Transmembrane</keyword>
<keyword evidence="7" id="KW-1185">Reference proteome</keyword>
<protein>
    <submittedName>
        <fullName evidence="4">FecR family protein</fullName>
    </submittedName>
</protein>
<feature type="domain" description="FecR protein" evidence="2">
    <location>
        <begin position="188"/>
        <end position="283"/>
    </location>
</feature>
<keyword evidence="1" id="KW-1133">Transmembrane helix</keyword>
<evidence type="ECO:0000313" key="5">
    <source>
        <dbReference type="EMBL" id="TFB31524.1"/>
    </source>
</evidence>
<proteinExistence type="predicted"/>
<dbReference type="Proteomes" id="UP000273898">
    <property type="component" value="Unassembled WGS sequence"/>
</dbReference>
<reference evidence="4 6" key="1">
    <citation type="submission" date="2018-10" db="EMBL/GenBank/DDBJ databases">
        <title>Genomic Encyclopedia of Archaeal and Bacterial Type Strains, Phase II (KMG-II): from individual species to whole genera.</title>
        <authorList>
            <person name="Goeker M."/>
        </authorList>
    </citation>
    <scope>NUCLEOTIDE SEQUENCE [LARGE SCALE GENOMIC DNA]</scope>
    <source>
        <strain evidence="4 6">DSM 19624</strain>
    </source>
</reference>
<dbReference type="PANTHER" id="PTHR30273:SF2">
    <property type="entry name" value="PROTEIN FECR"/>
    <property type="match status" value="1"/>
</dbReference>
<keyword evidence="1" id="KW-0472">Membrane</keyword>
<sequence>MEDQNKLKRIYSNFLKNQCSETEISELLTYFDVADEFLLKDLIYAELLVPFEEGSPTVEEEIKLLQIFKSVKRINQQTLPKIVPLYKRIWFLRLAAACLTLMVLTVSLFIYLRSKQDLPSLSMEKDVDPGTNKAVLTLANGKQISLADGVNDSLAEQNGVKITTTAAGQLVYTFIGDQGKHSEMEQNQITTPRGGQYQLQLVDGTKIWLNAASSVKFPVSFQGSTRNVELQGEAYFEVAKDKAHPFIVKSIHQEVEVLGTHFNLKVYENGLRTSTTLLEGSVKVNQVILKPGEESTLTAGRIDVKNVDTDNAVSWKNGFFNFDNEPLEQIMNDIGRWYDLDVKFKDEELKKKMFSGSISKYVKVSHVLSKLSLTRSVRFEIQGNTIILMK</sequence>
<dbReference type="Gene3D" id="2.60.120.1440">
    <property type="match status" value="1"/>
</dbReference>
<dbReference type="InterPro" id="IPR032508">
    <property type="entry name" value="FecR_C"/>
</dbReference>
<dbReference type="EMBL" id="SOPX01000002">
    <property type="protein sequence ID" value="TFB31524.1"/>
    <property type="molecule type" value="Genomic_DNA"/>
</dbReference>
<evidence type="ECO:0000259" key="2">
    <source>
        <dbReference type="Pfam" id="PF04773"/>
    </source>
</evidence>
<dbReference type="Proteomes" id="UP000297429">
    <property type="component" value="Unassembled WGS sequence"/>
</dbReference>
<comment type="caution">
    <text evidence="4">The sequence shown here is derived from an EMBL/GenBank/DDBJ whole genome shotgun (WGS) entry which is preliminary data.</text>
</comment>
<dbReference type="EMBL" id="RCCK01000010">
    <property type="protein sequence ID" value="RLJ80245.1"/>
    <property type="molecule type" value="Genomic_DNA"/>
</dbReference>
<organism evidence="4 6">
    <name type="scientific">Pedobacter alluvionis</name>
    <dbReference type="NCBI Taxonomy" id="475253"/>
    <lineage>
        <taxon>Bacteria</taxon>
        <taxon>Pseudomonadati</taxon>
        <taxon>Bacteroidota</taxon>
        <taxon>Sphingobacteriia</taxon>
        <taxon>Sphingobacteriales</taxon>
        <taxon>Sphingobacteriaceae</taxon>
        <taxon>Pedobacter</taxon>
    </lineage>
</organism>
<dbReference type="Pfam" id="PF16344">
    <property type="entry name" value="FecR_C"/>
    <property type="match status" value="1"/>
</dbReference>
<dbReference type="GO" id="GO:0016989">
    <property type="term" value="F:sigma factor antagonist activity"/>
    <property type="evidence" value="ECO:0007669"/>
    <property type="project" value="TreeGrafter"/>
</dbReference>
<gene>
    <name evidence="4" type="ORF">BCL90_0996</name>
    <name evidence="5" type="ORF">E3V97_13105</name>
</gene>
<evidence type="ECO:0000259" key="3">
    <source>
        <dbReference type="Pfam" id="PF16344"/>
    </source>
</evidence>
<feature type="transmembrane region" description="Helical" evidence="1">
    <location>
        <begin position="90"/>
        <end position="112"/>
    </location>
</feature>
<dbReference type="Gene3D" id="3.55.50.30">
    <property type="match status" value="1"/>
</dbReference>
<feature type="domain" description="Protein FecR C-terminal" evidence="3">
    <location>
        <begin position="320"/>
        <end position="388"/>
    </location>
</feature>
<reference evidence="5 7" key="2">
    <citation type="submission" date="2019-03" db="EMBL/GenBank/DDBJ databases">
        <authorList>
            <person name="He R.-H."/>
        </authorList>
    </citation>
    <scope>NUCLEOTIDE SEQUENCE [LARGE SCALE GENOMIC DNA]</scope>
    <source>
        <strain evidence="5 7">DSM 19624</strain>
    </source>
</reference>
<accession>A0A497YAK6</accession>
<dbReference type="Pfam" id="PF04773">
    <property type="entry name" value="FecR"/>
    <property type="match status" value="1"/>
</dbReference>
<evidence type="ECO:0000313" key="7">
    <source>
        <dbReference type="Proteomes" id="UP000297429"/>
    </source>
</evidence>